<dbReference type="OrthoDB" id="1901959at2759"/>
<comment type="caution">
    <text evidence="2">The sequence shown here is derived from an EMBL/GenBank/DDBJ whole genome shotgun (WGS) entry which is preliminary data.</text>
</comment>
<dbReference type="Proteomes" id="UP000886520">
    <property type="component" value="Chromosome 10"/>
</dbReference>
<gene>
    <name evidence="2" type="ORF">GOP47_0010686</name>
</gene>
<sequence length="662" mass="73684">MHAAFGFPDDKLSGLIEQQVHCWSHIISRYIGIGAELLDHKDLASTGQPNIKSGLNSNLQTESLFGNIPSVANLLSCRLKWALSRDRMRENQVDILLEDLKIDSEELQFENRPGPDEETKERQSFAKASWAGIPVSIKWCRSSYLGEHASLLVRMRNPFILQLIGWTEVADEKGLSCCMVMEDVQTDLESFIRAKAESNPAHNEEQQLLFPFSVALDMMLQIARGMWYLHRNGIAHRSLQSGKVLLCRRDHDGAGRLKLCHGLSSFAQTSNAIDYAADVLSFGILCREILTGKKAACTNTDFSVEIQLPTSTPVLLSDCLKACCDSKPQNRPEFGVICGLLRHLKLIVSNPRHLERLLYLNEAAKASSKPPLTDSVSPLIKGTGIGVPDDMNMRVQLIDINVRLLHASTPPDLYPLVATESWSGNPPIMLSTLVDISSQFTQNLQFLNAQEIGSAAMQPKFVIANPGTLKTSLVMDGCQGLLKSGWANTTLGVGTLEMWLQFMSPEWKDIQKVALGVALCLRHVSRTPPKIGFYSQELENIDGFYPIYPNNIVLNNQLKVALLLDNSPPAWKGLVQWAGIHPQVGEGADNILISIEAYTTFYFGHLLSFILKVRHSKINKLTTSLDQHFEFVLTNLAMRCIQLKYLSMTEVVTILLSDNKPH</sequence>
<reference evidence="2" key="1">
    <citation type="submission" date="2021-01" db="EMBL/GenBank/DDBJ databases">
        <title>Adiantum capillus-veneris genome.</title>
        <authorList>
            <person name="Fang Y."/>
            <person name="Liao Q."/>
        </authorList>
    </citation>
    <scope>NUCLEOTIDE SEQUENCE</scope>
    <source>
        <strain evidence="2">H3</strain>
        <tissue evidence="2">Leaf</tissue>
    </source>
</reference>
<dbReference type="SUPFAM" id="SSF56112">
    <property type="entry name" value="Protein kinase-like (PK-like)"/>
    <property type="match status" value="1"/>
</dbReference>
<organism evidence="2 3">
    <name type="scientific">Adiantum capillus-veneris</name>
    <name type="common">Maidenhair fern</name>
    <dbReference type="NCBI Taxonomy" id="13818"/>
    <lineage>
        <taxon>Eukaryota</taxon>
        <taxon>Viridiplantae</taxon>
        <taxon>Streptophyta</taxon>
        <taxon>Embryophyta</taxon>
        <taxon>Tracheophyta</taxon>
        <taxon>Polypodiopsida</taxon>
        <taxon>Polypodiidae</taxon>
        <taxon>Polypodiales</taxon>
        <taxon>Pteridineae</taxon>
        <taxon>Pteridaceae</taxon>
        <taxon>Vittarioideae</taxon>
        <taxon>Adiantum</taxon>
    </lineage>
</organism>
<name>A0A9D4ZJ13_ADICA</name>
<evidence type="ECO:0000313" key="3">
    <source>
        <dbReference type="Proteomes" id="UP000886520"/>
    </source>
</evidence>
<dbReference type="InterPro" id="IPR001245">
    <property type="entry name" value="Ser-Thr/Tyr_kinase_cat_dom"/>
</dbReference>
<dbReference type="GO" id="GO:0004674">
    <property type="term" value="F:protein serine/threonine kinase activity"/>
    <property type="evidence" value="ECO:0007669"/>
    <property type="project" value="TreeGrafter"/>
</dbReference>
<dbReference type="InterPro" id="IPR051681">
    <property type="entry name" value="Ser/Thr_Kinases-Pseudokinases"/>
</dbReference>
<dbReference type="Pfam" id="PF07714">
    <property type="entry name" value="PK_Tyr_Ser-Thr"/>
    <property type="match status" value="1"/>
</dbReference>
<protein>
    <recommendedName>
        <fullName evidence="1">Serine-threonine/tyrosine-protein kinase catalytic domain-containing protein</fullName>
    </recommendedName>
</protein>
<accession>A0A9D4ZJ13</accession>
<keyword evidence="3" id="KW-1185">Reference proteome</keyword>
<evidence type="ECO:0000313" key="2">
    <source>
        <dbReference type="EMBL" id="KAI5074725.1"/>
    </source>
</evidence>
<dbReference type="InterPro" id="IPR011009">
    <property type="entry name" value="Kinase-like_dom_sf"/>
</dbReference>
<dbReference type="PANTHER" id="PTHR44329:SF260">
    <property type="entry name" value="PROTEIN KINASE DOMAIN-CONTAINING PROTEIN"/>
    <property type="match status" value="1"/>
</dbReference>
<feature type="domain" description="Serine-threonine/tyrosine-protein kinase catalytic" evidence="1">
    <location>
        <begin position="145"/>
        <end position="249"/>
    </location>
</feature>
<dbReference type="PANTHER" id="PTHR44329">
    <property type="entry name" value="SERINE/THREONINE-PROTEIN KINASE TNNI3K-RELATED"/>
    <property type="match status" value="1"/>
</dbReference>
<dbReference type="Gene3D" id="1.10.510.10">
    <property type="entry name" value="Transferase(Phosphotransferase) domain 1"/>
    <property type="match status" value="1"/>
</dbReference>
<evidence type="ECO:0000259" key="1">
    <source>
        <dbReference type="Pfam" id="PF07714"/>
    </source>
</evidence>
<proteinExistence type="predicted"/>
<dbReference type="EMBL" id="JABFUD020000010">
    <property type="protein sequence ID" value="KAI5074725.1"/>
    <property type="molecule type" value="Genomic_DNA"/>
</dbReference>
<dbReference type="AlphaFoldDB" id="A0A9D4ZJ13"/>